<proteinExistence type="predicted"/>
<protein>
    <submittedName>
        <fullName evidence="2">Uncharacterized protein</fullName>
    </submittedName>
</protein>
<evidence type="ECO:0000313" key="2">
    <source>
        <dbReference type="EMBL" id="KAK2658556.1"/>
    </source>
</evidence>
<feature type="region of interest" description="Disordered" evidence="1">
    <location>
        <begin position="1"/>
        <end position="20"/>
    </location>
</feature>
<dbReference type="PANTHER" id="PTHR48435">
    <property type="entry name" value="POLYPROTEIN"/>
    <property type="match status" value="1"/>
</dbReference>
<dbReference type="AlphaFoldDB" id="A0AAE0CPD6"/>
<dbReference type="Proteomes" id="UP001280121">
    <property type="component" value="Unassembled WGS sequence"/>
</dbReference>
<reference evidence="2" key="1">
    <citation type="journal article" date="2023" name="Plant J.">
        <title>Genome sequences and population genomics provide insights into the demographic history, inbreeding, and mutation load of two 'living fossil' tree species of Dipteronia.</title>
        <authorList>
            <person name="Feng Y."/>
            <person name="Comes H.P."/>
            <person name="Chen J."/>
            <person name="Zhu S."/>
            <person name="Lu R."/>
            <person name="Zhang X."/>
            <person name="Li P."/>
            <person name="Qiu J."/>
            <person name="Olsen K.M."/>
            <person name="Qiu Y."/>
        </authorList>
    </citation>
    <scope>NUCLEOTIDE SEQUENCE</scope>
    <source>
        <strain evidence="2">KIB01</strain>
    </source>
</reference>
<comment type="caution">
    <text evidence="2">The sequence shown here is derived from an EMBL/GenBank/DDBJ whole genome shotgun (WGS) entry which is preliminary data.</text>
</comment>
<gene>
    <name evidence="2" type="ORF">Ddye_005089</name>
</gene>
<organism evidence="2 3">
    <name type="scientific">Dipteronia dyeriana</name>
    <dbReference type="NCBI Taxonomy" id="168575"/>
    <lineage>
        <taxon>Eukaryota</taxon>
        <taxon>Viridiplantae</taxon>
        <taxon>Streptophyta</taxon>
        <taxon>Embryophyta</taxon>
        <taxon>Tracheophyta</taxon>
        <taxon>Spermatophyta</taxon>
        <taxon>Magnoliopsida</taxon>
        <taxon>eudicotyledons</taxon>
        <taxon>Gunneridae</taxon>
        <taxon>Pentapetalae</taxon>
        <taxon>rosids</taxon>
        <taxon>malvids</taxon>
        <taxon>Sapindales</taxon>
        <taxon>Sapindaceae</taxon>
        <taxon>Hippocastanoideae</taxon>
        <taxon>Acereae</taxon>
        <taxon>Dipteronia</taxon>
    </lineage>
</organism>
<dbReference type="EMBL" id="JANJYI010000002">
    <property type="protein sequence ID" value="KAK2658556.1"/>
    <property type="molecule type" value="Genomic_DNA"/>
</dbReference>
<accession>A0AAE0CPD6</accession>
<dbReference type="InterPro" id="IPR053098">
    <property type="entry name" value="Petuviruses_polyprotein"/>
</dbReference>
<evidence type="ECO:0000256" key="1">
    <source>
        <dbReference type="SAM" id="MobiDB-lite"/>
    </source>
</evidence>
<sequence length="437" mass="49412">MTPKTRLTHGPVQSVGSSTRMMNITPPVTSAVRNCFSCPYSLPLLNPYTIFKRSRSLSRRVTALVQHRSPPIKEYIQSTALDNCLIHASSTKQYVDLEIGQPLIDQWIKEGYSHLHIRAIRIILTLHGRKGLPVTTRIALLNTIYKQYEHAIIGTCLSTLHAGIISLTYYPNFNIPLRDLNLHNCLKIQLQLLGALMMPNSYMATLHHQIAYMLQDHALDLPIPGHSGDTIFIKAEREDEVPTIIQIPKQLPREKLTEIMPLKWITNYEKAFQNITPVVAVDTKFTRLADGSIQTTYEQIGTSEASTSVTGTVPSAPSVFQVLMIRSVATEQEIPIHSFEADGTPIYTDRVNRHFIWDVDPEMCDADCECRNCHKPVKASCKPISLFRKPKDPHSPWIGLQPIKNRPLPIYDRALQILKEEGRTLGFIVEEWAPLSK</sequence>
<dbReference type="InterPro" id="IPR028919">
    <property type="entry name" value="Viral_movement"/>
</dbReference>
<dbReference type="Pfam" id="PF01107">
    <property type="entry name" value="MP"/>
    <property type="match status" value="1"/>
</dbReference>
<name>A0AAE0CPD6_9ROSI</name>
<evidence type="ECO:0000313" key="3">
    <source>
        <dbReference type="Proteomes" id="UP001280121"/>
    </source>
</evidence>
<dbReference type="PANTHER" id="PTHR48435:SF1">
    <property type="entry name" value="POLYPROTEIN"/>
    <property type="match status" value="1"/>
</dbReference>
<keyword evidence="3" id="KW-1185">Reference proteome</keyword>